<dbReference type="Gene3D" id="1.10.510.10">
    <property type="entry name" value="Transferase(Phosphotransferase) domain 1"/>
    <property type="match status" value="1"/>
</dbReference>
<evidence type="ECO:0000256" key="2">
    <source>
        <dbReference type="ARBA" id="ARBA00022741"/>
    </source>
</evidence>
<dbReference type="InterPro" id="IPR017441">
    <property type="entry name" value="Protein_kinase_ATP_BS"/>
</dbReference>
<dbReference type="AlphaFoldDB" id="A0AA36JLB3"/>
<organism evidence="7 8">
    <name type="scientific">Effrenium voratum</name>
    <dbReference type="NCBI Taxonomy" id="2562239"/>
    <lineage>
        <taxon>Eukaryota</taxon>
        <taxon>Sar</taxon>
        <taxon>Alveolata</taxon>
        <taxon>Dinophyceae</taxon>
        <taxon>Suessiales</taxon>
        <taxon>Symbiodiniaceae</taxon>
        <taxon>Effrenium</taxon>
    </lineage>
</organism>
<dbReference type="CDD" id="cd14003">
    <property type="entry name" value="STKc_AMPK-like"/>
    <property type="match status" value="1"/>
</dbReference>
<reference evidence="7" key="1">
    <citation type="submission" date="2023-08" db="EMBL/GenBank/DDBJ databases">
        <authorList>
            <person name="Chen Y."/>
            <person name="Shah S."/>
            <person name="Dougan E. K."/>
            <person name="Thang M."/>
            <person name="Chan C."/>
        </authorList>
    </citation>
    <scope>NUCLEOTIDE SEQUENCE</scope>
</reference>
<dbReference type="SMART" id="SM00220">
    <property type="entry name" value="S_TKc"/>
    <property type="match status" value="1"/>
</dbReference>
<dbReference type="InterPro" id="IPR000719">
    <property type="entry name" value="Prot_kinase_dom"/>
</dbReference>
<feature type="binding site" evidence="4">
    <location>
        <position position="410"/>
    </location>
    <ligand>
        <name>ATP</name>
        <dbReference type="ChEBI" id="CHEBI:30616"/>
    </ligand>
</feature>
<dbReference type="InterPro" id="IPR011009">
    <property type="entry name" value="Kinase-like_dom_sf"/>
</dbReference>
<evidence type="ECO:0000256" key="5">
    <source>
        <dbReference type="SAM" id="MobiDB-lite"/>
    </source>
</evidence>
<keyword evidence="3 4" id="KW-0067">ATP-binding</keyword>
<evidence type="ECO:0000259" key="6">
    <source>
        <dbReference type="PROSITE" id="PS50011"/>
    </source>
</evidence>
<dbReference type="PROSITE" id="PS00108">
    <property type="entry name" value="PROTEIN_KINASE_ST"/>
    <property type="match status" value="1"/>
</dbReference>
<feature type="compositionally biased region" description="Low complexity" evidence="5">
    <location>
        <begin position="166"/>
        <end position="175"/>
    </location>
</feature>
<feature type="compositionally biased region" description="Low complexity" evidence="5">
    <location>
        <begin position="220"/>
        <end position="236"/>
    </location>
</feature>
<evidence type="ECO:0000256" key="3">
    <source>
        <dbReference type="ARBA" id="ARBA00022840"/>
    </source>
</evidence>
<feature type="domain" description="Protein kinase" evidence="6">
    <location>
        <begin position="381"/>
        <end position="634"/>
    </location>
</feature>
<evidence type="ECO:0000256" key="4">
    <source>
        <dbReference type="PROSITE-ProRule" id="PRU10141"/>
    </source>
</evidence>
<comment type="subunit">
    <text evidence="1">Monomer.</text>
</comment>
<dbReference type="PANTHER" id="PTHR24346">
    <property type="entry name" value="MAP/MICROTUBULE AFFINITY-REGULATING KINASE"/>
    <property type="match status" value="1"/>
</dbReference>
<protein>
    <recommendedName>
        <fullName evidence="6">Protein kinase domain-containing protein</fullName>
    </recommendedName>
</protein>
<feature type="compositionally biased region" description="Basic and acidic residues" evidence="5">
    <location>
        <begin position="718"/>
        <end position="739"/>
    </location>
</feature>
<dbReference type="EMBL" id="CAUJNA010003714">
    <property type="protein sequence ID" value="CAJ1408325.1"/>
    <property type="molecule type" value="Genomic_DNA"/>
</dbReference>
<dbReference type="FunFam" id="3.30.200.20:FF:000042">
    <property type="entry name" value="Aurora kinase A"/>
    <property type="match status" value="1"/>
</dbReference>
<comment type="caution">
    <text evidence="7">The sequence shown here is derived from an EMBL/GenBank/DDBJ whole genome shotgun (WGS) entry which is preliminary data.</text>
</comment>
<feature type="region of interest" description="Disordered" evidence="5">
    <location>
        <begin position="718"/>
        <end position="762"/>
    </location>
</feature>
<dbReference type="FunFam" id="1.10.510.10:FF:000571">
    <property type="entry name" value="Maternal embryonic leucine zipper kinase"/>
    <property type="match status" value="1"/>
</dbReference>
<dbReference type="PROSITE" id="PS00107">
    <property type="entry name" value="PROTEIN_KINASE_ATP"/>
    <property type="match status" value="1"/>
</dbReference>
<dbReference type="InterPro" id="IPR008271">
    <property type="entry name" value="Ser/Thr_kinase_AS"/>
</dbReference>
<dbReference type="Proteomes" id="UP001178507">
    <property type="component" value="Unassembled WGS sequence"/>
</dbReference>
<evidence type="ECO:0000256" key="1">
    <source>
        <dbReference type="ARBA" id="ARBA00011245"/>
    </source>
</evidence>
<dbReference type="PANTHER" id="PTHR24346:SF30">
    <property type="entry name" value="MATERNAL EMBRYONIC LEUCINE ZIPPER KINASE"/>
    <property type="match status" value="1"/>
</dbReference>
<keyword evidence="8" id="KW-1185">Reference proteome</keyword>
<dbReference type="SUPFAM" id="SSF56112">
    <property type="entry name" value="Protein kinase-like (PK-like)"/>
    <property type="match status" value="1"/>
</dbReference>
<feature type="region of interest" description="Disordered" evidence="5">
    <location>
        <begin position="121"/>
        <end position="335"/>
    </location>
</feature>
<dbReference type="GO" id="GO:0005524">
    <property type="term" value="F:ATP binding"/>
    <property type="evidence" value="ECO:0007669"/>
    <property type="project" value="UniProtKB-UniRule"/>
</dbReference>
<gene>
    <name evidence="7" type="ORF">EVOR1521_LOCUS29765</name>
</gene>
<dbReference type="GO" id="GO:0035556">
    <property type="term" value="P:intracellular signal transduction"/>
    <property type="evidence" value="ECO:0007669"/>
    <property type="project" value="TreeGrafter"/>
</dbReference>
<dbReference type="GO" id="GO:0004674">
    <property type="term" value="F:protein serine/threonine kinase activity"/>
    <property type="evidence" value="ECO:0007669"/>
    <property type="project" value="TreeGrafter"/>
</dbReference>
<evidence type="ECO:0000313" key="8">
    <source>
        <dbReference type="Proteomes" id="UP001178507"/>
    </source>
</evidence>
<accession>A0AA36JLB3</accession>
<proteinExistence type="predicted"/>
<dbReference type="PROSITE" id="PS50011">
    <property type="entry name" value="PROTEIN_KINASE_DOM"/>
    <property type="match status" value="1"/>
</dbReference>
<dbReference type="GO" id="GO:0005737">
    <property type="term" value="C:cytoplasm"/>
    <property type="evidence" value="ECO:0007669"/>
    <property type="project" value="TreeGrafter"/>
</dbReference>
<dbReference type="Pfam" id="PF00069">
    <property type="entry name" value="Pkinase"/>
    <property type="match status" value="1"/>
</dbReference>
<sequence length="762" mass="81871">MASAPPWHFATSASSVRAMAGPVGVNHDAQCLRTALEALGSDGLEGQTLRHCLGAAHLRGDTAHVDFRSLQAELGAFVAAVASLNPANSPRKAVQRQSPRAVPEGIMSAGGLAEGRVRHKMGTQGNQRAVPSRPRPVLEGVSSAGGRPSIPGLVKAQQISCPPTPEETSPMSSSCADHCLSTPTALTRRKERSEPSPSKPKKPASGDVHAREAGRIMDGSSQSDAASPPSEDASTAVPQSSYTSEGACTPSVPFSPPSRFRPVSGAAALPSGSRAGSKEPQAAYRGPPAESRTPRWQDVQMASAARRREQSAEATCGQRAARTPRPGAHVRTPSNPSAVRLAEEVNKGHVLIKRDRDSVMKTAAAHFHASPGQPVNSLEFYAVGRLLGKGAFGKVNVAVHKVTEELSAMKQCDRRRMTEVGNKKSLMQEVAIMKRLTSHANIIQLFEVIETASQIVLMMEFATGGDLLRYVRNRRRLAEPCAKDLFKQLMEGLEHVHEMHVVHRDIKLENLLLDPFGCVKIADFGVAAIVQPGKKLHDHCGTPSYIAPEILQDAGYEGFPVDVWSAGVALYAMLCGRLPFKGKSMSELKRYILRGKFQCPSHLSPAGEELIGSMLTMEPRSRATIKRVLSHSFLEGIANRAKQIYGCLLCPMHPEDGKPEGCVNLAQSAPTRAVLQKVMDFGFPSASTEESLTLGRFDHATAMFHLVAQQVMRRRVEAQDFRPEAGDPARLHPDAGRADEGEEELDGGGTDDVSTLIRAAPC</sequence>
<name>A0AA36JLB3_9DINO</name>
<evidence type="ECO:0000313" key="7">
    <source>
        <dbReference type="EMBL" id="CAJ1408325.1"/>
    </source>
</evidence>
<feature type="compositionally biased region" description="Polar residues" evidence="5">
    <location>
        <begin position="237"/>
        <end position="246"/>
    </location>
</feature>
<keyword evidence="2 4" id="KW-0547">Nucleotide-binding</keyword>